<dbReference type="Pfam" id="PF00652">
    <property type="entry name" value="Ricin_B_lectin"/>
    <property type="match status" value="1"/>
</dbReference>
<comment type="caution">
    <text evidence="3">The sequence shown here is derived from an EMBL/GenBank/DDBJ whole genome shotgun (WGS) entry which is preliminary data.</text>
</comment>
<dbReference type="InterPro" id="IPR000772">
    <property type="entry name" value="Ricin_B_lectin"/>
</dbReference>
<evidence type="ECO:0000259" key="2">
    <source>
        <dbReference type="Pfam" id="PF00652"/>
    </source>
</evidence>
<dbReference type="PROSITE" id="PS50231">
    <property type="entry name" value="RICIN_B_LECTIN"/>
    <property type="match status" value="1"/>
</dbReference>
<feature type="compositionally biased region" description="Basic and acidic residues" evidence="1">
    <location>
        <begin position="229"/>
        <end position="245"/>
    </location>
</feature>
<feature type="compositionally biased region" description="Basic and acidic residues" evidence="1">
    <location>
        <begin position="188"/>
        <end position="215"/>
    </location>
</feature>
<evidence type="ECO:0000256" key="1">
    <source>
        <dbReference type="SAM" id="MobiDB-lite"/>
    </source>
</evidence>
<dbReference type="CDD" id="cd00161">
    <property type="entry name" value="beta-trefoil_Ricin-like"/>
    <property type="match status" value="1"/>
</dbReference>
<feature type="region of interest" description="Disordered" evidence="1">
    <location>
        <begin position="1"/>
        <end position="137"/>
    </location>
</feature>
<proteinExistence type="predicted"/>
<gene>
    <name evidence="3" type="ORF">ITI46_26320</name>
</gene>
<accession>A0ABS3XI97</accession>
<evidence type="ECO:0000313" key="4">
    <source>
        <dbReference type="Proteomes" id="UP001519064"/>
    </source>
</evidence>
<name>A0ABS3XI97_9ACTN</name>
<feature type="domain" description="Ricin B lectin" evidence="2">
    <location>
        <begin position="262"/>
        <end position="404"/>
    </location>
</feature>
<feature type="region of interest" description="Disordered" evidence="1">
    <location>
        <begin position="157"/>
        <end position="254"/>
    </location>
</feature>
<dbReference type="Gene3D" id="2.80.10.50">
    <property type="match status" value="1"/>
</dbReference>
<feature type="compositionally biased region" description="Low complexity" evidence="1">
    <location>
        <begin position="74"/>
        <end position="96"/>
    </location>
</feature>
<reference evidence="3 4" key="1">
    <citation type="submission" date="2020-11" db="EMBL/GenBank/DDBJ databases">
        <title>Streptomyces spirodelae sp. nov., isolated from duckweed.</title>
        <authorList>
            <person name="Saimee Y."/>
            <person name="Duangmal K."/>
        </authorList>
    </citation>
    <scope>NUCLEOTIDE SEQUENCE [LARGE SCALE GENOMIC DNA]</scope>
    <source>
        <strain evidence="3 4">S16-07</strain>
    </source>
</reference>
<dbReference type="EMBL" id="JADKMA010000168">
    <property type="protein sequence ID" value="MBO8195140.1"/>
    <property type="molecule type" value="Genomic_DNA"/>
</dbReference>
<organism evidence="3 4">
    <name type="scientific">Streptomyces oryzae</name>
    <dbReference type="NCBI Taxonomy" id="1434886"/>
    <lineage>
        <taxon>Bacteria</taxon>
        <taxon>Bacillati</taxon>
        <taxon>Actinomycetota</taxon>
        <taxon>Actinomycetes</taxon>
        <taxon>Kitasatosporales</taxon>
        <taxon>Streptomycetaceae</taxon>
        <taxon>Streptomyces</taxon>
    </lineage>
</organism>
<dbReference type="Proteomes" id="UP001519064">
    <property type="component" value="Unassembled WGS sequence"/>
</dbReference>
<evidence type="ECO:0000313" key="3">
    <source>
        <dbReference type="EMBL" id="MBO8195140.1"/>
    </source>
</evidence>
<keyword evidence="4" id="KW-1185">Reference proteome</keyword>
<sequence>MPSKEPTDPGGPAVRRAVPLPGSTPPPADPDVLPSSAPAPAPGESAESAAGPTAPPDFAPASSPRPDGPTEPIGVTAPSAASSTSAGTGTVSPGPDGDQGAGADGATAAGADDDPPESRTATGGDEEPPSGRPTKALRAAAALAGALLIAVPLIALGTGDDDEKDSGTGRPVGAAYADGDSSQNVGSYKDKSSEHKSSKDGKDEKGKEGGEKDGDSGSDVEPGSGGKNSSKDDKSEDAGSSKSQDKQALYTGPGARLPDQLELVNVMTGMCVDVPGKGGGKVNGHVNQDPCAMDRRTDNQAWYMDVKKKRTSKHDRLVVFRNAKDKLCLDLPGYGGVPSGTGVVEAPCNGTFKDNQLWWLDRRGTHYWIRNYRSEQMCLDVHGKSFGGGGEDARLGVARCNPKDDHEWRLA</sequence>
<dbReference type="SUPFAM" id="SSF50370">
    <property type="entry name" value="Ricin B-like lectins"/>
    <property type="match status" value="1"/>
</dbReference>
<protein>
    <submittedName>
        <fullName evidence="3">RICIN domain-containing protein</fullName>
    </submittedName>
</protein>
<dbReference type="InterPro" id="IPR035992">
    <property type="entry name" value="Ricin_B-like_lectins"/>
</dbReference>
<dbReference type="RefSeq" id="WP_209242382.1">
    <property type="nucleotide sequence ID" value="NZ_JADKMA010000168.1"/>
</dbReference>
<feature type="compositionally biased region" description="Low complexity" evidence="1">
    <location>
        <begin position="30"/>
        <end position="52"/>
    </location>
</feature>